<dbReference type="InterPro" id="IPR029035">
    <property type="entry name" value="DHS-like_NAD/FAD-binding_dom"/>
</dbReference>
<evidence type="ECO:0000256" key="3">
    <source>
        <dbReference type="RuleBase" id="RU362132"/>
    </source>
</evidence>
<sequence length="611" mass="66565">MTTVSDFLIQRVREWGVSRIFGYPGDGIGDFDGALGRAERAGTGLDYVRPTHEEIAAFMATAHAKFTGEVGVCAATSSPGAFHLLNGLYDAQMDNVPVVAIVGQQGLDALGTFTQQESNLEVVFADVAAYVKTIVSPEQAQAVIDTAFRTATTRLQPAIVVVPHDVQGMEMTEPAAAHWVSRSSSAAASTKITPPSSDIQRAAQVINEGRKVTFLVGAGARGATDLVVEAARRVGAGIVTALRGKDVIPSDVSFHTQQVGLLGTLPSYRQMTECDTLVLLGTNYPYGEFLPKTGQARAVQVDLKPEQLGIRYPTEVNLWGDVGATLSALLPMLVQQEDLSWQEQIAKEWTQAEQELHAQAMLGFPDGGNPRRVYFELNERLPENAIVTADAGTTADWYAQHIRLRRGMRGDLSGRLASMLAAMPYAIAAKFAYPERPVICTIGDGAFQMLGMNELITVKKYQERWPNKQFIVVVLHNDDLSQVSWEMRTEDANPVWRTAQDVESVDYAGYAELLGFKGIRLRSDEDAGAAWDEAFAHDGPTLIDAYVTRNAPPLPPKITKQYRNNMMKAMLKADPLEVPTLVDSAEALASEALHRTKSALHLGKNDPGQRE</sequence>
<proteinExistence type="inferred from homology"/>
<evidence type="ECO:0000259" key="4">
    <source>
        <dbReference type="Pfam" id="PF00205"/>
    </source>
</evidence>
<dbReference type="Pfam" id="PF02775">
    <property type="entry name" value="TPP_enzyme_C"/>
    <property type="match status" value="1"/>
</dbReference>
<evidence type="ECO:0000256" key="2">
    <source>
        <dbReference type="ARBA" id="ARBA00023052"/>
    </source>
</evidence>
<dbReference type="InterPro" id="IPR047212">
    <property type="entry name" value="TPP_POXB-like"/>
</dbReference>
<dbReference type="CDD" id="cd07039">
    <property type="entry name" value="TPP_PYR_POX"/>
    <property type="match status" value="1"/>
</dbReference>
<dbReference type="InterPro" id="IPR011766">
    <property type="entry name" value="TPP_enzyme_TPP-bd"/>
</dbReference>
<feature type="domain" description="Thiamine pyrophosphate enzyme TPP-binding" evidence="5">
    <location>
        <begin position="390"/>
        <end position="544"/>
    </location>
</feature>
<organism evidence="7 8">
    <name type="scientific">Gryllotalpicola reticulitermitis</name>
    <dbReference type="NCBI Taxonomy" id="1184153"/>
    <lineage>
        <taxon>Bacteria</taxon>
        <taxon>Bacillati</taxon>
        <taxon>Actinomycetota</taxon>
        <taxon>Actinomycetes</taxon>
        <taxon>Micrococcales</taxon>
        <taxon>Microbacteriaceae</taxon>
        <taxon>Gryllotalpicola</taxon>
    </lineage>
</organism>
<dbReference type="InterPro" id="IPR012000">
    <property type="entry name" value="Thiamin_PyroP_enz_cen_dom"/>
</dbReference>
<dbReference type="NCBIfam" id="NF006129">
    <property type="entry name" value="PRK08273.1"/>
    <property type="match status" value="1"/>
</dbReference>
<feature type="domain" description="Thiamine pyrophosphate enzyme central" evidence="4">
    <location>
        <begin position="199"/>
        <end position="329"/>
    </location>
</feature>
<dbReference type="Gene3D" id="3.40.50.970">
    <property type="match status" value="2"/>
</dbReference>
<dbReference type="Pfam" id="PF00205">
    <property type="entry name" value="TPP_enzyme_M"/>
    <property type="match status" value="1"/>
</dbReference>
<dbReference type="EMBL" id="JBHSCN010000021">
    <property type="protein sequence ID" value="MFC4245127.1"/>
    <property type="molecule type" value="Genomic_DNA"/>
</dbReference>
<evidence type="ECO:0000313" key="8">
    <source>
        <dbReference type="Proteomes" id="UP001595900"/>
    </source>
</evidence>
<keyword evidence="8" id="KW-1185">Reference proteome</keyword>
<dbReference type="SUPFAM" id="SSF52518">
    <property type="entry name" value="Thiamin diphosphate-binding fold (THDP-binding)"/>
    <property type="match status" value="2"/>
</dbReference>
<comment type="caution">
    <text evidence="7">The sequence shown here is derived from an EMBL/GenBank/DDBJ whole genome shotgun (WGS) entry which is preliminary data.</text>
</comment>
<reference evidence="8" key="1">
    <citation type="journal article" date="2019" name="Int. J. Syst. Evol. Microbiol.">
        <title>The Global Catalogue of Microorganisms (GCM) 10K type strain sequencing project: providing services to taxonomists for standard genome sequencing and annotation.</title>
        <authorList>
            <consortium name="The Broad Institute Genomics Platform"/>
            <consortium name="The Broad Institute Genome Sequencing Center for Infectious Disease"/>
            <person name="Wu L."/>
            <person name="Ma J."/>
        </authorList>
    </citation>
    <scope>NUCLEOTIDE SEQUENCE [LARGE SCALE GENOMIC DNA]</scope>
    <source>
        <strain evidence="8">CGMCC 1.10363</strain>
    </source>
</reference>
<dbReference type="InterPro" id="IPR047211">
    <property type="entry name" value="POXB-like"/>
</dbReference>
<evidence type="ECO:0000313" key="7">
    <source>
        <dbReference type="EMBL" id="MFC4245127.1"/>
    </source>
</evidence>
<comment type="similarity">
    <text evidence="1 3">Belongs to the TPP enzyme family.</text>
</comment>
<dbReference type="PANTHER" id="PTHR42981">
    <property type="entry name" value="PYRUVATE DEHYDROGENASE [UBIQUINONE]"/>
    <property type="match status" value="1"/>
</dbReference>
<dbReference type="InterPro" id="IPR047210">
    <property type="entry name" value="TPP_PYR_POXB-like"/>
</dbReference>
<name>A0ABV8QCC7_9MICO</name>
<evidence type="ECO:0000256" key="1">
    <source>
        <dbReference type="ARBA" id="ARBA00007812"/>
    </source>
</evidence>
<dbReference type="InterPro" id="IPR012001">
    <property type="entry name" value="Thiamin_PyroP_enz_TPP-bd_dom"/>
</dbReference>
<dbReference type="Pfam" id="PF02776">
    <property type="entry name" value="TPP_enzyme_N"/>
    <property type="match status" value="1"/>
</dbReference>
<dbReference type="SUPFAM" id="SSF52467">
    <property type="entry name" value="DHS-like NAD/FAD-binding domain"/>
    <property type="match status" value="1"/>
</dbReference>
<feature type="domain" description="Thiamine pyrophosphate enzyme N-terminal TPP-binding" evidence="6">
    <location>
        <begin position="3"/>
        <end position="117"/>
    </location>
</feature>
<dbReference type="PANTHER" id="PTHR42981:SF2">
    <property type="entry name" value="PYRUVATE DEHYDROGENASE [UBIQUINONE]"/>
    <property type="match status" value="1"/>
</dbReference>
<keyword evidence="2 3" id="KW-0786">Thiamine pyrophosphate</keyword>
<dbReference type="Proteomes" id="UP001595900">
    <property type="component" value="Unassembled WGS sequence"/>
</dbReference>
<accession>A0ABV8QCC7</accession>
<dbReference type="CDD" id="cd02014">
    <property type="entry name" value="TPP_POX"/>
    <property type="match status" value="1"/>
</dbReference>
<protein>
    <submittedName>
        <fullName evidence="7">Thiamine pyrophosphate-requiring protein</fullName>
    </submittedName>
</protein>
<dbReference type="InterPro" id="IPR029061">
    <property type="entry name" value="THDP-binding"/>
</dbReference>
<gene>
    <name evidence="7" type="ORF">ACFOYW_17300</name>
</gene>
<evidence type="ECO:0000259" key="5">
    <source>
        <dbReference type="Pfam" id="PF02775"/>
    </source>
</evidence>
<dbReference type="Gene3D" id="3.40.50.1220">
    <property type="entry name" value="TPP-binding domain"/>
    <property type="match status" value="1"/>
</dbReference>
<dbReference type="RefSeq" id="WP_390231913.1">
    <property type="nucleotide sequence ID" value="NZ_JBHSCN010000021.1"/>
</dbReference>
<evidence type="ECO:0000259" key="6">
    <source>
        <dbReference type="Pfam" id="PF02776"/>
    </source>
</evidence>